<gene>
    <name evidence="1" type="ORF">LACBIDRAFT_321457</name>
</gene>
<dbReference type="InParanoid" id="B0CQF3"/>
<dbReference type="GeneID" id="6069225"/>
<dbReference type="HOGENOM" id="CLU_1475409_0_0_1"/>
<organism evidence="2">
    <name type="scientific">Laccaria bicolor (strain S238N-H82 / ATCC MYA-4686)</name>
    <name type="common">Bicoloured deceiver</name>
    <name type="synonym">Laccaria laccata var. bicolor</name>
    <dbReference type="NCBI Taxonomy" id="486041"/>
    <lineage>
        <taxon>Eukaryota</taxon>
        <taxon>Fungi</taxon>
        <taxon>Dikarya</taxon>
        <taxon>Basidiomycota</taxon>
        <taxon>Agaricomycotina</taxon>
        <taxon>Agaricomycetes</taxon>
        <taxon>Agaricomycetidae</taxon>
        <taxon>Agaricales</taxon>
        <taxon>Agaricineae</taxon>
        <taxon>Hydnangiaceae</taxon>
        <taxon>Laccaria</taxon>
    </lineage>
</organism>
<dbReference type="AlphaFoldDB" id="B0CQF3"/>
<name>B0CQF3_LACBS</name>
<reference evidence="1 2" key="1">
    <citation type="journal article" date="2008" name="Nature">
        <title>The genome of Laccaria bicolor provides insights into mycorrhizal symbiosis.</title>
        <authorList>
            <person name="Martin F."/>
            <person name="Aerts A."/>
            <person name="Ahren D."/>
            <person name="Brun A."/>
            <person name="Danchin E.G.J."/>
            <person name="Duchaussoy F."/>
            <person name="Gibon J."/>
            <person name="Kohler A."/>
            <person name="Lindquist E."/>
            <person name="Pereda V."/>
            <person name="Salamov A."/>
            <person name="Shapiro H.J."/>
            <person name="Wuyts J."/>
            <person name="Blaudez D."/>
            <person name="Buee M."/>
            <person name="Brokstein P."/>
            <person name="Canbaeck B."/>
            <person name="Cohen D."/>
            <person name="Courty P.E."/>
            <person name="Coutinho P.M."/>
            <person name="Delaruelle C."/>
            <person name="Detter J.C."/>
            <person name="Deveau A."/>
            <person name="DiFazio S."/>
            <person name="Duplessis S."/>
            <person name="Fraissinet-Tachet L."/>
            <person name="Lucic E."/>
            <person name="Frey-Klett P."/>
            <person name="Fourrey C."/>
            <person name="Feussner I."/>
            <person name="Gay G."/>
            <person name="Grimwood J."/>
            <person name="Hoegger P.J."/>
            <person name="Jain P."/>
            <person name="Kilaru S."/>
            <person name="Labbe J."/>
            <person name="Lin Y.C."/>
            <person name="Legue V."/>
            <person name="Le Tacon F."/>
            <person name="Marmeisse R."/>
            <person name="Melayah D."/>
            <person name="Montanini B."/>
            <person name="Muratet M."/>
            <person name="Nehls U."/>
            <person name="Niculita-Hirzel H."/>
            <person name="Oudot-Le Secq M.P."/>
            <person name="Peter M."/>
            <person name="Quesneville H."/>
            <person name="Rajashekar B."/>
            <person name="Reich M."/>
            <person name="Rouhier N."/>
            <person name="Schmutz J."/>
            <person name="Yin T."/>
            <person name="Chalot M."/>
            <person name="Henrissat B."/>
            <person name="Kuees U."/>
            <person name="Lucas S."/>
            <person name="Van de Peer Y."/>
            <person name="Podila G.K."/>
            <person name="Polle A."/>
            <person name="Pukkila P.J."/>
            <person name="Richardson P.M."/>
            <person name="Rouze P."/>
            <person name="Sanders I.R."/>
            <person name="Stajich J.E."/>
            <person name="Tunlid A."/>
            <person name="Tuskan G."/>
            <person name="Grigoriev I.V."/>
        </authorList>
    </citation>
    <scope>NUCLEOTIDE SEQUENCE [LARGE SCALE GENOMIC DNA]</scope>
    <source>
        <strain evidence="2">S238N-H82 / ATCC MYA-4686</strain>
    </source>
</reference>
<accession>B0CQF3</accession>
<proteinExistence type="predicted"/>
<keyword evidence="2" id="KW-1185">Reference proteome</keyword>
<sequence length="183" mass="20168">MAAIEIIAFANFREASNLDDLIRGLPNIAAFVHLNWNSLQDLHSGRATTAYETLLKLSGDSVVNAFVVANPKPAENIPIVLGTPVSEFAVAKLILEENRDKWEACLKATLDGIKITKGAAAGIHATEEKDANTYVFVIGWSSIEVWFSEHRAAFDHAYASDIYRDTITLTDFAAKHARLKQRL</sequence>
<dbReference type="KEGG" id="lbc:LACBIDRAFT_321457"/>
<evidence type="ECO:0000313" key="2">
    <source>
        <dbReference type="Proteomes" id="UP000001194"/>
    </source>
</evidence>
<dbReference type="EMBL" id="DS547091">
    <property type="protein sequence ID" value="EDR15546.1"/>
    <property type="molecule type" value="Genomic_DNA"/>
</dbReference>
<dbReference type="Proteomes" id="UP000001194">
    <property type="component" value="Unassembled WGS sequence"/>
</dbReference>
<dbReference type="OrthoDB" id="2926978at2759"/>
<evidence type="ECO:0000313" key="1">
    <source>
        <dbReference type="EMBL" id="EDR15546.1"/>
    </source>
</evidence>
<dbReference type="RefSeq" id="XP_001873754.1">
    <property type="nucleotide sequence ID" value="XM_001873719.1"/>
</dbReference>
<protein>
    <submittedName>
        <fullName evidence="1">Predicted protein</fullName>
    </submittedName>
</protein>